<dbReference type="PROSITE" id="PS00211">
    <property type="entry name" value="ABC_TRANSPORTER_1"/>
    <property type="match status" value="1"/>
</dbReference>
<keyword evidence="7" id="KW-0472">Membrane</keyword>
<dbReference type="GO" id="GO:1900753">
    <property type="term" value="P:doxorubicin transport"/>
    <property type="evidence" value="ECO:0007669"/>
    <property type="project" value="InterPro"/>
</dbReference>
<dbReference type="SMART" id="SM00382">
    <property type="entry name" value="AAA"/>
    <property type="match status" value="1"/>
</dbReference>
<evidence type="ECO:0000259" key="11">
    <source>
        <dbReference type="PROSITE" id="PS50893"/>
    </source>
</evidence>
<gene>
    <name evidence="12" type="primary">drrA</name>
    <name evidence="12" type="ORF">FRACA_2080008</name>
</gene>
<dbReference type="InterPro" id="IPR003593">
    <property type="entry name" value="AAA+_ATPase"/>
</dbReference>
<sequence>MSAGCQCDSGVAAASRPRLAELSVPAGMLLDMTVRDPDSTPAIVAEGLVKRYGETTALDGVDLRVPAGTVFGLLGPNGAGKTTTVRVLATLIRPDSGTAVVGGYDVHRDAHRVRQLVGLTGQYASVDEMLTGTENLVMIGRLLGLSRPQAKARAAELLAEFRLSDAASRPAKTFSGGMRRRLDLAASLVGRPRLLFLDEPTTGLDPRSRNEMWDVVRDLVGVHGVTVLLTTQYLEEADQLADDIAVVDHGRIIAQGSPDELKKQTGAQTLAVRPVDRADTELVVTTVAEITGAAPELAGTLVSAQVTDPAVLPAIVRRLDDAGVTVGEITLRSSSLDEVFLSLTGRPAEDAASPGTDPADPADTGGAPTGRAGEPATDDPTARIPAATRS</sequence>
<dbReference type="EC" id="3.6.3.-" evidence="12"/>
<dbReference type="GO" id="GO:0005524">
    <property type="term" value="F:ATP binding"/>
    <property type="evidence" value="ECO:0007669"/>
    <property type="project" value="UniProtKB-KW"/>
</dbReference>
<evidence type="ECO:0000256" key="8">
    <source>
        <dbReference type="ARBA" id="ARBA00023251"/>
    </source>
</evidence>
<dbReference type="InterPro" id="IPR005894">
    <property type="entry name" value="DrrA"/>
</dbReference>
<keyword evidence="3" id="KW-1003">Cell membrane</keyword>
<keyword evidence="12" id="KW-0378">Hydrolase</keyword>
<dbReference type="Gene3D" id="3.40.50.300">
    <property type="entry name" value="P-loop containing nucleotide triphosphate hydrolases"/>
    <property type="match status" value="1"/>
</dbReference>
<dbReference type="InterPro" id="IPR050763">
    <property type="entry name" value="ABC_transporter_ATP-binding"/>
</dbReference>
<dbReference type="Pfam" id="PF13732">
    <property type="entry name" value="DrrA1-3_C"/>
    <property type="match status" value="1"/>
</dbReference>
<dbReference type="SUPFAM" id="SSF52540">
    <property type="entry name" value="P-loop containing nucleoside triphosphate hydrolases"/>
    <property type="match status" value="1"/>
</dbReference>
<evidence type="ECO:0000256" key="9">
    <source>
        <dbReference type="ARBA" id="ARBA00049985"/>
    </source>
</evidence>
<name>A0A2I2KQF9_9ACTN</name>
<dbReference type="GO" id="GO:0046677">
    <property type="term" value="P:response to antibiotic"/>
    <property type="evidence" value="ECO:0007669"/>
    <property type="project" value="UniProtKB-KW"/>
</dbReference>
<keyword evidence="5 12" id="KW-0067">ATP-binding</keyword>
<evidence type="ECO:0000256" key="4">
    <source>
        <dbReference type="ARBA" id="ARBA00022741"/>
    </source>
</evidence>
<evidence type="ECO:0000256" key="2">
    <source>
        <dbReference type="ARBA" id="ARBA00022448"/>
    </source>
</evidence>
<evidence type="ECO:0000256" key="3">
    <source>
        <dbReference type="ARBA" id="ARBA00022475"/>
    </source>
</evidence>
<dbReference type="InterPro" id="IPR027417">
    <property type="entry name" value="P-loop_NTPase"/>
</dbReference>
<comment type="similarity">
    <text evidence="9">Belongs to the ABC transporter superfamily. Drug exporter-1 (DrugE1) (TC 3.A.1.105) family.</text>
</comment>
<dbReference type="NCBIfam" id="TIGR01188">
    <property type="entry name" value="drrA"/>
    <property type="match status" value="1"/>
</dbReference>
<comment type="subcellular location">
    <subcellularLocation>
        <location evidence="1">Cell membrane</location>
        <topology evidence="1">Peripheral membrane protein</topology>
        <orientation evidence="1">Cytoplasmic side</orientation>
    </subcellularLocation>
</comment>
<keyword evidence="4" id="KW-0547">Nucleotide-binding</keyword>
<dbReference type="Pfam" id="PF00005">
    <property type="entry name" value="ABC_tran"/>
    <property type="match status" value="1"/>
</dbReference>
<dbReference type="EMBL" id="FZMO01000122">
    <property type="protein sequence ID" value="SNQ47902.1"/>
    <property type="molecule type" value="Genomic_DNA"/>
</dbReference>
<dbReference type="GO" id="GO:0016887">
    <property type="term" value="F:ATP hydrolysis activity"/>
    <property type="evidence" value="ECO:0007669"/>
    <property type="project" value="InterPro"/>
</dbReference>
<evidence type="ECO:0000256" key="10">
    <source>
        <dbReference type="SAM" id="MobiDB-lite"/>
    </source>
</evidence>
<keyword evidence="8" id="KW-0046">Antibiotic resistance</keyword>
<dbReference type="InterPro" id="IPR017871">
    <property type="entry name" value="ABC_transporter-like_CS"/>
</dbReference>
<organism evidence="12 13">
    <name type="scientific">Frankia canadensis</name>
    <dbReference type="NCBI Taxonomy" id="1836972"/>
    <lineage>
        <taxon>Bacteria</taxon>
        <taxon>Bacillati</taxon>
        <taxon>Actinomycetota</taxon>
        <taxon>Actinomycetes</taxon>
        <taxon>Frankiales</taxon>
        <taxon>Frankiaceae</taxon>
        <taxon>Frankia</taxon>
    </lineage>
</organism>
<dbReference type="GO" id="GO:0005886">
    <property type="term" value="C:plasma membrane"/>
    <property type="evidence" value="ECO:0007669"/>
    <property type="project" value="UniProtKB-SubCell"/>
</dbReference>
<accession>A0A2I2KQF9</accession>
<protein>
    <submittedName>
        <fullName evidence="12">Daunorubicin/doxorubicin resistance ATP-binding protein DrrA</fullName>
        <ecNumber evidence="12">3.6.3.-</ecNumber>
    </submittedName>
</protein>
<evidence type="ECO:0000256" key="5">
    <source>
        <dbReference type="ARBA" id="ARBA00022840"/>
    </source>
</evidence>
<dbReference type="AlphaFoldDB" id="A0A2I2KQF9"/>
<keyword evidence="13" id="KW-1185">Reference proteome</keyword>
<dbReference type="InterPro" id="IPR025302">
    <property type="entry name" value="DrrA1/2-like_C"/>
</dbReference>
<dbReference type="Proteomes" id="UP000234331">
    <property type="component" value="Unassembled WGS sequence"/>
</dbReference>
<proteinExistence type="inferred from homology"/>
<reference evidence="12 13" key="1">
    <citation type="submission" date="2017-06" db="EMBL/GenBank/DDBJ databases">
        <authorList>
            <person name="Kim H.J."/>
            <person name="Triplett B.A."/>
        </authorList>
    </citation>
    <scope>NUCLEOTIDE SEQUENCE [LARGE SCALE GENOMIC DNA]</scope>
    <source>
        <strain evidence="12">FRACA_ARgP5</strain>
    </source>
</reference>
<dbReference type="PANTHER" id="PTHR42711:SF19">
    <property type="entry name" value="DOXORUBICIN RESISTANCE ATP-BINDING PROTEIN DRRA"/>
    <property type="match status" value="1"/>
</dbReference>
<evidence type="ECO:0000256" key="6">
    <source>
        <dbReference type="ARBA" id="ARBA00022967"/>
    </source>
</evidence>
<dbReference type="FunFam" id="3.40.50.300:FF:000589">
    <property type="entry name" value="ABC transporter, ATP-binding subunit"/>
    <property type="match status" value="1"/>
</dbReference>
<evidence type="ECO:0000313" key="13">
    <source>
        <dbReference type="Proteomes" id="UP000234331"/>
    </source>
</evidence>
<dbReference type="PROSITE" id="PS50893">
    <property type="entry name" value="ABC_TRANSPORTER_2"/>
    <property type="match status" value="1"/>
</dbReference>
<evidence type="ECO:0000256" key="7">
    <source>
        <dbReference type="ARBA" id="ARBA00023136"/>
    </source>
</evidence>
<dbReference type="GO" id="GO:0043215">
    <property type="term" value="P:daunorubicin transport"/>
    <property type="evidence" value="ECO:0007669"/>
    <property type="project" value="InterPro"/>
</dbReference>
<keyword evidence="6" id="KW-1278">Translocase</keyword>
<dbReference type="PANTHER" id="PTHR42711">
    <property type="entry name" value="ABC TRANSPORTER ATP-BINDING PROTEIN"/>
    <property type="match status" value="1"/>
</dbReference>
<feature type="region of interest" description="Disordered" evidence="10">
    <location>
        <begin position="345"/>
        <end position="390"/>
    </location>
</feature>
<dbReference type="InterPro" id="IPR003439">
    <property type="entry name" value="ABC_transporter-like_ATP-bd"/>
</dbReference>
<evidence type="ECO:0000313" key="12">
    <source>
        <dbReference type="EMBL" id="SNQ47902.1"/>
    </source>
</evidence>
<evidence type="ECO:0000256" key="1">
    <source>
        <dbReference type="ARBA" id="ARBA00004413"/>
    </source>
</evidence>
<feature type="domain" description="ABC transporter" evidence="11">
    <location>
        <begin position="43"/>
        <end position="274"/>
    </location>
</feature>
<keyword evidence="2" id="KW-0813">Transport</keyword>